<evidence type="ECO:0000256" key="3">
    <source>
        <dbReference type="ARBA" id="ARBA00023163"/>
    </source>
</evidence>
<dbReference type="GO" id="GO:0097367">
    <property type="term" value="F:carbohydrate derivative binding"/>
    <property type="evidence" value="ECO:0007669"/>
    <property type="project" value="InterPro"/>
</dbReference>
<dbReference type="InterPro" id="IPR009057">
    <property type="entry name" value="Homeodomain-like_sf"/>
</dbReference>
<evidence type="ECO:0000259" key="5">
    <source>
        <dbReference type="PROSITE" id="PS51071"/>
    </source>
</evidence>
<dbReference type="InterPro" id="IPR035472">
    <property type="entry name" value="RpiR-like_SIS"/>
</dbReference>
<dbReference type="NCBIfam" id="NF008458">
    <property type="entry name" value="PRK11337.1"/>
    <property type="match status" value="1"/>
</dbReference>
<evidence type="ECO:0000256" key="1">
    <source>
        <dbReference type="ARBA" id="ARBA00023015"/>
    </source>
</evidence>
<evidence type="ECO:0000259" key="6">
    <source>
        <dbReference type="PROSITE" id="PS51464"/>
    </source>
</evidence>
<dbReference type="GO" id="GO:0003700">
    <property type="term" value="F:DNA-binding transcription factor activity"/>
    <property type="evidence" value="ECO:0007669"/>
    <property type="project" value="InterPro"/>
</dbReference>
<comment type="caution">
    <text evidence="7">The sequence shown here is derived from an EMBL/GenBank/DDBJ whole genome shotgun (WGS) entry which is preliminary data.</text>
</comment>
<dbReference type="InterPro" id="IPR047640">
    <property type="entry name" value="RpiR-like"/>
</dbReference>
<dbReference type="InterPro" id="IPR000281">
    <property type="entry name" value="HTH_RpiR"/>
</dbReference>
<feature type="domain" description="SIS" evidence="6">
    <location>
        <begin position="127"/>
        <end position="267"/>
    </location>
</feature>
<dbReference type="EMBL" id="JSUM01000013">
    <property type="protein sequence ID" value="KGQ70088.1"/>
    <property type="molecule type" value="Genomic_DNA"/>
</dbReference>
<evidence type="ECO:0000313" key="7">
    <source>
        <dbReference type="EMBL" id="KGQ70088.1"/>
    </source>
</evidence>
<dbReference type="CDD" id="cd05013">
    <property type="entry name" value="SIS_RpiR"/>
    <property type="match status" value="1"/>
</dbReference>
<organism evidence="7 8">
    <name type="scientific">Chelonobacter oris</name>
    <dbReference type="NCBI Taxonomy" id="505317"/>
    <lineage>
        <taxon>Bacteria</taxon>
        <taxon>Pseudomonadati</taxon>
        <taxon>Pseudomonadota</taxon>
        <taxon>Gammaproteobacteria</taxon>
        <taxon>Pasteurellales</taxon>
        <taxon>Pasteurellaceae</taxon>
        <taxon>Chelonobacter</taxon>
    </lineage>
</organism>
<dbReference type="SUPFAM" id="SSF53697">
    <property type="entry name" value="SIS domain"/>
    <property type="match status" value="1"/>
</dbReference>
<keyword evidence="2" id="KW-0238">DNA-binding</keyword>
<sequence length="286" mass="31349">MAQLDPKTIGAHIRTRRQQLTPLELKVIDQILAKPDFSESTPLKEIAEENHVSEAMIVKIAKKLEFSGFRELRSGLAYYRQLDVASLHSEISEQDDSAQIIKKVFETSIQALEETLAILDIEAFERSVEILCNAKSIDLFGIGGSAQIAKDMAHKFLRIGIKATVYDDSHMMLMASAVCNDASAVITVSHSGTTIDVIEPLQLARRNGAKTIAITNYATSPITQYADVVLNSTSQGSLLLGENAAARIAQLNILDALYVAVAKRNLSRAEANLRKTRAAVESKRIK</sequence>
<dbReference type="GO" id="GO:1901135">
    <property type="term" value="P:carbohydrate derivative metabolic process"/>
    <property type="evidence" value="ECO:0007669"/>
    <property type="project" value="InterPro"/>
</dbReference>
<dbReference type="SUPFAM" id="SSF46689">
    <property type="entry name" value="Homeodomain-like"/>
    <property type="match status" value="1"/>
</dbReference>
<dbReference type="AlphaFoldDB" id="A0A0A3AL18"/>
<feature type="domain" description="HTH rpiR-type" evidence="5">
    <location>
        <begin position="7"/>
        <end position="83"/>
    </location>
</feature>
<keyword evidence="3" id="KW-0804">Transcription</keyword>
<feature type="coiled-coil region" evidence="4">
    <location>
        <begin position="259"/>
        <end position="286"/>
    </location>
</feature>
<dbReference type="Pfam" id="PF01418">
    <property type="entry name" value="HTH_6"/>
    <property type="match status" value="1"/>
</dbReference>
<keyword evidence="8" id="KW-1185">Reference proteome</keyword>
<evidence type="ECO:0000256" key="2">
    <source>
        <dbReference type="ARBA" id="ARBA00023125"/>
    </source>
</evidence>
<gene>
    <name evidence="7" type="ORF">OA57_08490</name>
</gene>
<dbReference type="InterPro" id="IPR036388">
    <property type="entry name" value="WH-like_DNA-bd_sf"/>
</dbReference>
<evidence type="ECO:0000313" key="8">
    <source>
        <dbReference type="Proteomes" id="UP000030380"/>
    </source>
</evidence>
<dbReference type="Proteomes" id="UP000030380">
    <property type="component" value="Unassembled WGS sequence"/>
</dbReference>
<name>A0A0A3AL18_9PAST</name>
<dbReference type="InterPro" id="IPR001347">
    <property type="entry name" value="SIS_dom"/>
</dbReference>
<keyword evidence="4" id="KW-0175">Coiled coil</keyword>
<dbReference type="GO" id="GO:0003677">
    <property type="term" value="F:DNA binding"/>
    <property type="evidence" value="ECO:0007669"/>
    <property type="project" value="UniProtKB-KW"/>
</dbReference>
<dbReference type="Pfam" id="PF01380">
    <property type="entry name" value="SIS"/>
    <property type="match status" value="1"/>
</dbReference>
<dbReference type="Gene3D" id="1.10.10.10">
    <property type="entry name" value="Winged helix-like DNA-binding domain superfamily/Winged helix DNA-binding domain"/>
    <property type="match status" value="1"/>
</dbReference>
<dbReference type="Gene3D" id="3.40.50.10490">
    <property type="entry name" value="Glucose-6-phosphate isomerase like protein, domain 1"/>
    <property type="match status" value="1"/>
</dbReference>
<keyword evidence="1" id="KW-0805">Transcription regulation</keyword>
<dbReference type="PANTHER" id="PTHR30514:SF1">
    <property type="entry name" value="HTH-TYPE TRANSCRIPTIONAL REGULATOR HEXR-RELATED"/>
    <property type="match status" value="1"/>
</dbReference>
<dbReference type="InterPro" id="IPR046348">
    <property type="entry name" value="SIS_dom_sf"/>
</dbReference>
<dbReference type="OrthoDB" id="8582409at2"/>
<dbReference type="RefSeq" id="WP_034616281.1">
    <property type="nucleotide sequence ID" value="NZ_LEKK01000079.1"/>
</dbReference>
<evidence type="ECO:0000256" key="4">
    <source>
        <dbReference type="SAM" id="Coils"/>
    </source>
</evidence>
<accession>A0A0A3AL18</accession>
<dbReference type="PANTHER" id="PTHR30514">
    <property type="entry name" value="GLUCOKINASE"/>
    <property type="match status" value="1"/>
</dbReference>
<protein>
    <submittedName>
        <fullName evidence="7">RpiR family transcriptional regulator</fullName>
    </submittedName>
</protein>
<dbReference type="PROSITE" id="PS51071">
    <property type="entry name" value="HTH_RPIR"/>
    <property type="match status" value="1"/>
</dbReference>
<proteinExistence type="predicted"/>
<reference evidence="7 8" key="1">
    <citation type="submission" date="2014-11" db="EMBL/GenBank/DDBJ databases">
        <title>Draft genome sequence of Chelonobacter oris 1662T, associated with respiratory disease in Hermann's Tortoises.</title>
        <authorList>
            <person name="Kudirkiene E."/>
            <person name="Hansen M.J."/>
            <person name="Bojesen A.M."/>
        </authorList>
    </citation>
    <scope>NUCLEOTIDE SEQUENCE [LARGE SCALE GENOMIC DNA]</scope>
    <source>
        <strain evidence="7 8">1662</strain>
    </source>
</reference>
<dbReference type="PROSITE" id="PS51464">
    <property type="entry name" value="SIS"/>
    <property type="match status" value="1"/>
</dbReference>
<dbReference type="STRING" id="505317.OA57_08490"/>